<evidence type="ECO:0000256" key="2">
    <source>
        <dbReference type="ARBA" id="ARBA00022741"/>
    </source>
</evidence>
<evidence type="ECO:0000256" key="6">
    <source>
        <dbReference type="ARBA" id="ARBA00023235"/>
    </source>
</evidence>
<dbReference type="InterPro" id="IPR000212">
    <property type="entry name" value="DNA_helicase_UvrD/REP"/>
</dbReference>
<dbReference type="GO" id="GO:0033202">
    <property type="term" value="C:DNA helicase complex"/>
    <property type="evidence" value="ECO:0007669"/>
    <property type="project" value="TreeGrafter"/>
</dbReference>
<evidence type="ECO:0000313" key="11">
    <source>
        <dbReference type="Proteomes" id="UP000287394"/>
    </source>
</evidence>
<evidence type="ECO:0000256" key="4">
    <source>
        <dbReference type="ARBA" id="ARBA00022806"/>
    </source>
</evidence>
<name>A0A402CWD0_9BACT</name>
<dbReference type="RefSeq" id="WP_119321665.1">
    <property type="nucleotide sequence ID" value="NZ_AP025739.1"/>
</dbReference>
<evidence type="ECO:0000256" key="9">
    <source>
        <dbReference type="ARBA" id="ARBA00048988"/>
    </source>
</evidence>
<dbReference type="InterPro" id="IPR013986">
    <property type="entry name" value="DExx_box_DNA_helicase_dom_sf"/>
</dbReference>
<dbReference type="CDD" id="cd17932">
    <property type="entry name" value="DEXQc_UvrD"/>
    <property type="match status" value="1"/>
</dbReference>
<evidence type="ECO:0000313" key="10">
    <source>
        <dbReference type="EMBL" id="BDI34123.1"/>
    </source>
</evidence>
<dbReference type="GO" id="GO:0016787">
    <property type="term" value="F:hydrolase activity"/>
    <property type="evidence" value="ECO:0007669"/>
    <property type="project" value="UniProtKB-UniRule"/>
</dbReference>
<sequence length="1195" mass="129760">MSWEDNIRRQAVAKRRDLGFPSDEPIRAGDILAALAERTQIRVTPRPHGDALLNGAEAVLDREISEIWIDESLPADVQPSHAAHEYAHNELHQCDCHCQTDDLDADHDAVPAGLRRVDDYSPRQRRESEANVFAAELLLPRSLARRMFRYGGLSAAQIAEMVGLSRHVVLSQVANAVLLPVSQDGPVEAPPVSADLDPSQKDAAEFSAFPVLVGAGPGTGKTKTLVGRCAHLVHSVGIPSESILALTFSNKAAEEMRGRLAAADVGTRDAGPWVGTFHGFGLEVLRRYGDRVGLPTDFKLLDRLDCITLLENNLSLLPLDALANLYNPALKLPGILKAISRAKDELCPTDHYAQLCADMRAGAEAAARTLAARTDKITAPEREAVEQQMDQAIRAGEVSACYAVYEGLLRRNGFVDFGDLIYLAVRILEEHPACLQELQRQFPQVLADEYQDVNRACTRLLRLLAGEGATGLWVVGDHLQSIYRFRGASAANVSLFTTLYATGRRKDLKRNYRSREPIVRLFSTAARAMGARGEEDGGFSDWEAHRGTTPVGSHAAVAIATADDAAAEATGIVRMAQSFCAAGWLFRDQTILCRSHNQAEALVSVLNAAGIPTLYLGDLFERTEIKDLLSVISLCSGGNGYEILRVASIPEYAIPASDALLIASHMEKHRLRFRAAAEDSRLVDQLSPAALPGVTALQRHLRSLASALGEPTTLLRRYLFEESDYLRNFWGRADDEFQSAQQLMAIHQLLRLASSFDRRIVAPVTHGAAEGPSADMEGEAGNGAGNQPPRTKTRDFLNHLQRMVATGEGLKGEVPDEAQSWNAMRIMTVHAAKGLEFPIVYVPNLASGRFPSKGTHDGVPEPPGLGDGNDAAVGEEACLFFVALSRAREHIVLSHARQYGVAGRAALRSPLVQLINDALNDPLVERLSWASGQSAKPAAAAMAARQGDLPLYLVSDLDAYLKCSRQYYYRRVAGVRGAWLGAGYQQFQSCLYQALGWIQSERKAGRRPDAVQAEAMLREAWVSSGPVGHVNEQKYLTAAVEMAERARSGAKDDEVAAEGIVAIAMLGNCRVSVEPDAAFNRSSDGALVLAKLFTGKPQELDPSANRRLSILYRAASDSYPDRLVSVEARFLADGSSKRFKPQAHHDKGRIEKYENAAVGLGSGVFAPNPASDQACQLCGFSLICPQRPKDTIEAA</sequence>
<evidence type="ECO:0000256" key="1">
    <source>
        <dbReference type="ARBA" id="ARBA00009922"/>
    </source>
</evidence>
<dbReference type="Gene3D" id="3.40.50.300">
    <property type="entry name" value="P-loop containing nucleotide triphosphate hydrolases"/>
    <property type="match status" value="3"/>
</dbReference>
<dbReference type="PROSITE" id="PS51217">
    <property type="entry name" value="UVRD_HELICASE_CTER"/>
    <property type="match status" value="1"/>
</dbReference>
<protein>
    <recommendedName>
        <fullName evidence="8">DNA 3'-5' helicase</fullName>
        <ecNumber evidence="8">5.6.2.4</ecNumber>
    </recommendedName>
</protein>
<organism evidence="10 11">
    <name type="scientific">Capsulimonas corticalis</name>
    <dbReference type="NCBI Taxonomy" id="2219043"/>
    <lineage>
        <taxon>Bacteria</taxon>
        <taxon>Bacillati</taxon>
        <taxon>Armatimonadota</taxon>
        <taxon>Armatimonadia</taxon>
        <taxon>Capsulimonadales</taxon>
        <taxon>Capsulimonadaceae</taxon>
        <taxon>Capsulimonas</taxon>
    </lineage>
</organism>
<dbReference type="AlphaFoldDB" id="A0A402CWD0"/>
<keyword evidence="5" id="KW-0067">ATP-binding</keyword>
<dbReference type="PROSITE" id="PS51198">
    <property type="entry name" value="UVRD_HELICASE_ATP_BIND"/>
    <property type="match status" value="1"/>
</dbReference>
<keyword evidence="4 10" id="KW-0347">Helicase</keyword>
<keyword evidence="2" id="KW-0547">Nucleotide-binding</keyword>
<dbReference type="SUPFAM" id="SSF52540">
    <property type="entry name" value="P-loop containing nucleoside triphosphate hydrolases"/>
    <property type="match status" value="1"/>
</dbReference>
<dbReference type="GO" id="GO:0003677">
    <property type="term" value="F:DNA binding"/>
    <property type="evidence" value="ECO:0007669"/>
    <property type="project" value="InterPro"/>
</dbReference>
<dbReference type="PANTHER" id="PTHR11070:SF59">
    <property type="entry name" value="DNA 3'-5' HELICASE"/>
    <property type="match status" value="1"/>
</dbReference>
<dbReference type="GO" id="GO:0043138">
    <property type="term" value="F:3'-5' DNA helicase activity"/>
    <property type="evidence" value="ECO:0007669"/>
    <property type="project" value="UniProtKB-EC"/>
</dbReference>
<comment type="catalytic activity">
    <reaction evidence="7">
        <text>Couples ATP hydrolysis with the unwinding of duplex DNA by translocating in the 3'-5' direction.</text>
        <dbReference type="EC" id="5.6.2.4"/>
    </reaction>
</comment>
<dbReference type="Gene3D" id="1.10.10.2910">
    <property type="match status" value="1"/>
</dbReference>
<dbReference type="Gene3D" id="1.10.486.10">
    <property type="entry name" value="PCRA, domain 4"/>
    <property type="match status" value="1"/>
</dbReference>
<comment type="similarity">
    <text evidence="1">Belongs to the helicase family. UvrD subfamily.</text>
</comment>
<dbReference type="GO" id="GO:0005524">
    <property type="term" value="F:ATP binding"/>
    <property type="evidence" value="ECO:0007669"/>
    <property type="project" value="UniProtKB-UniRule"/>
</dbReference>
<evidence type="ECO:0000256" key="5">
    <source>
        <dbReference type="ARBA" id="ARBA00022840"/>
    </source>
</evidence>
<dbReference type="Proteomes" id="UP000287394">
    <property type="component" value="Chromosome"/>
</dbReference>
<dbReference type="Pfam" id="PF00580">
    <property type="entry name" value="UvrD-helicase"/>
    <property type="match status" value="1"/>
</dbReference>
<keyword evidence="6" id="KW-0413">Isomerase</keyword>
<dbReference type="Pfam" id="PF06114">
    <property type="entry name" value="Peptidase_M78"/>
    <property type="match status" value="1"/>
</dbReference>
<keyword evidence="11" id="KW-1185">Reference proteome</keyword>
<dbReference type="InterPro" id="IPR014017">
    <property type="entry name" value="DNA_helicase_UvrD-like_C"/>
</dbReference>
<dbReference type="Gene3D" id="1.10.10.160">
    <property type="match status" value="1"/>
</dbReference>
<reference evidence="10 11" key="1">
    <citation type="journal article" date="2019" name="Int. J. Syst. Evol. Microbiol.">
        <title>Capsulimonas corticalis gen. nov., sp. nov., an aerobic capsulated bacterium, of a novel bacterial order, Capsulimonadales ord. nov., of the class Armatimonadia of the phylum Armatimonadetes.</title>
        <authorList>
            <person name="Li J."/>
            <person name="Kudo C."/>
            <person name="Tonouchi A."/>
        </authorList>
    </citation>
    <scope>NUCLEOTIDE SEQUENCE [LARGE SCALE GENOMIC DNA]</scope>
    <source>
        <strain evidence="10 11">AX-7</strain>
    </source>
</reference>
<dbReference type="Pfam" id="PF13361">
    <property type="entry name" value="UvrD_C"/>
    <property type="match status" value="1"/>
</dbReference>
<dbReference type="InterPro" id="IPR014016">
    <property type="entry name" value="UvrD-like_ATP-bd"/>
</dbReference>
<accession>A0A402CWD0</accession>
<dbReference type="OrthoDB" id="9810135at2"/>
<keyword evidence="3" id="KW-0378">Hydrolase</keyword>
<evidence type="ECO:0000256" key="3">
    <source>
        <dbReference type="ARBA" id="ARBA00022801"/>
    </source>
</evidence>
<dbReference type="InterPro" id="IPR027417">
    <property type="entry name" value="P-loop_NTPase"/>
</dbReference>
<proteinExistence type="inferred from homology"/>
<evidence type="ECO:0000256" key="8">
    <source>
        <dbReference type="ARBA" id="ARBA00034808"/>
    </source>
</evidence>
<dbReference type="KEGG" id="ccot:CCAX7_61740"/>
<comment type="catalytic activity">
    <reaction evidence="9">
        <text>ATP + H2O = ADP + phosphate + H(+)</text>
        <dbReference type="Rhea" id="RHEA:13065"/>
        <dbReference type="ChEBI" id="CHEBI:15377"/>
        <dbReference type="ChEBI" id="CHEBI:15378"/>
        <dbReference type="ChEBI" id="CHEBI:30616"/>
        <dbReference type="ChEBI" id="CHEBI:43474"/>
        <dbReference type="ChEBI" id="CHEBI:456216"/>
        <dbReference type="EC" id="5.6.2.4"/>
    </reaction>
</comment>
<dbReference type="InterPro" id="IPR010359">
    <property type="entry name" value="IrrE_HExxH"/>
</dbReference>
<dbReference type="PANTHER" id="PTHR11070">
    <property type="entry name" value="UVRD / RECB / PCRA DNA HELICASE FAMILY MEMBER"/>
    <property type="match status" value="1"/>
</dbReference>
<evidence type="ECO:0000256" key="7">
    <source>
        <dbReference type="ARBA" id="ARBA00034617"/>
    </source>
</evidence>
<gene>
    <name evidence="10" type="ORF">CCAX7_61740</name>
</gene>
<dbReference type="GO" id="GO:0000725">
    <property type="term" value="P:recombinational repair"/>
    <property type="evidence" value="ECO:0007669"/>
    <property type="project" value="TreeGrafter"/>
</dbReference>
<dbReference type="GO" id="GO:0005829">
    <property type="term" value="C:cytosol"/>
    <property type="evidence" value="ECO:0007669"/>
    <property type="project" value="TreeGrafter"/>
</dbReference>
<dbReference type="EMBL" id="AP025739">
    <property type="protein sequence ID" value="BDI34123.1"/>
    <property type="molecule type" value="Genomic_DNA"/>
</dbReference>
<dbReference type="EC" id="5.6.2.4" evidence="8"/>